<sequence length="228" mass="24052">MIVQNWATVLQQSFNNLLWGVVNFIPNLLLAVIIFVIGWFVASLLGRVVMEAVKAIRVDAALRSAGVEEIVNRAGYSLNSGAFLGALVKWFVIIVFLLASLQALSLTQVTLFIQLGLLPFLARVIIAALIVVVAAVVAEVAQGVVAGAARAAGVRSAGFAGTMARWAIWVFAILAALDTLGVTPFVQTIFTGVVVALSIAFGLAFGLGGQDAAGRFIDRVRSDIKGKE</sequence>
<keyword evidence="1" id="KW-0812">Transmembrane</keyword>
<dbReference type="PANTHER" id="PTHR30221">
    <property type="entry name" value="SMALL-CONDUCTANCE MECHANOSENSITIVE CHANNEL"/>
    <property type="match status" value="1"/>
</dbReference>
<feature type="transmembrane region" description="Helical" evidence="1">
    <location>
        <begin position="189"/>
        <end position="209"/>
    </location>
</feature>
<evidence type="ECO:0000313" key="3">
    <source>
        <dbReference type="Proteomes" id="UP000033852"/>
    </source>
</evidence>
<protein>
    <submittedName>
        <fullName evidence="2">Small-conductance mechanosensitive ion channel-like protein</fullName>
    </submittedName>
</protein>
<reference evidence="2 3" key="1">
    <citation type="journal article" date="2015" name="Nature">
        <title>rRNA introns, odd ribosomes, and small enigmatic genomes across a large radiation of phyla.</title>
        <authorList>
            <person name="Brown C.T."/>
            <person name="Hug L.A."/>
            <person name="Thomas B.C."/>
            <person name="Sharon I."/>
            <person name="Castelle C.J."/>
            <person name="Singh A."/>
            <person name="Wilkins M.J."/>
            <person name="Williams K.H."/>
            <person name="Banfield J.F."/>
        </authorList>
    </citation>
    <scope>NUCLEOTIDE SEQUENCE [LARGE SCALE GENOMIC DNA]</scope>
</reference>
<evidence type="ECO:0000313" key="2">
    <source>
        <dbReference type="EMBL" id="KKW37861.1"/>
    </source>
</evidence>
<dbReference type="AlphaFoldDB" id="A0A0G1Y3R4"/>
<feature type="transmembrane region" description="Helical" evidence="1">
    <location>
        <begin position="82"/>
        <end position="104"/>
    </location>
</feature>
<feature type="transmembrane region" description="Helical" evidence="1">
    <location>
        <begin position="124"/>
        <end position="145"/>
    </location>
</feature>
<dbReference type="PATRIC" id="fig|1618607.3.peg.270"/>
<organism evidence="2 3">
    <name type="scientific">Candidatus Adlerbacteria bacterium GW2011_GWB1_54_7</name>
    <dbReference type="NCBI Taxonomy" id="1618607"/>
    <lineage>
        <taxon>Bacteria</taxon>
        <taxon>Candidatus Adleribacteriota</taxon>
    </lineage>
</organism>
<evidence type="ECO:0000256" key="1">
    <source>
        <dbReference type="SAM" id="Phobius"/>
    </source>
</evidence>
<proteinExistence type="predicted"/>
<dbReference type="PANTHER" id="PTHR30221:SF1">
    <property type="entry name" value="SMALL-CONDUCTANCE MECHANOSENSITIVE CHANNEL"/>
    <property type="match status" value="1"/>
</dbReference>
<name>A0A0G1Y3R4_9BACT</name>
<dbReference type="InterPro" id="IPR045275">
    <property type="entry name" value="MscS_archaea/bacteria_type"/>
</dbReference>
<feature type="transmembrane region" description="Helical" evidence="1">
    <location>
        <begin position="24"/>
        <end position="45"/>
    </location>
</feature>
<dbReference type="EMBL" id="LCRR01000003">
    <property type="protein sequence ID" value="KKW37861.1"/>
    <property type="molecule type" value="Genomic_DNA"/>
</dbReference>
<keyword evidence="1" id="KW-0472">Membrane</keyword>
<feature type="transmembrane region" description="Helical" evidence="1">
    <location>
        <begin position="157"/>
        <end position="177"/>
    </location>
</feature>
<accession>A0A0G1Y3R4</accession>
<dbReference type="Gene3D" id="1.10.287.1260">
    <property type="match status" value="2"/>
</dbReference>
<dbReference type="GO" id="GO:0008381">
    <property type="term" value="F:mechanosensitive monoatomic ion channel activity"/>
    <property type="evidence" value="ECO:0007669"/>
    <property type="project" value="InterPro"/>
</dbReference>
<keyword evidence="1" id="KW-1133">Transmembrane helix</keyword>
<dbReference type="InterPro" id="IPR008910">
    <property type="entry name" value="MSC_TM_helix"/>
</dbReference>
<dbReference type="STRING" id="1618607.UY86_C0003G0083"/>
<comment type="caution">
    <text evidence="2">The sequence shown here is derived from an EMBL/GenBank/DDBJ whole genome shotgun (WGS) entry which is preliminary data.</text>
</comment>
<gene>
    <name evidence="2" type="ORF">UY86_C0003G0083</name>
</gene>
<dbReference type="Pfam" id="PF05552">
    <property type="entry name" value="MS_channel_1st_1"/>
    <property type="match status" value="1"/>
</dbReference>
<dbReference type="Proteomes" id="UP000033852">
    <property type="component" value="Unassembled WGS sequence"/>
</dbReference>